<dbReference type="InterPro" id="IPR005746">
    <property type="entry name" value="Thioredoxin"/>
</dbReference>
<dbReference type="GO" id="GO:0005737">
    <property type="term" value="C:cytoplasm"/>
    <property type="evidence" value="ECO:0007669"/>
    <property type="project" value="TreeGrafter"/>
</dbReference>
<dbReference type="NCBIfam" id="TIGR01068">
    <property type="entry name" value="thioredoxin"/>
    <property type="match status" value="1"/>
</dbReference>
<dbReference type="CDD" id="cd02947">
    <property type="entry name" value="TRX_family"/>
    <property type="match status" value="1"/>
</dbReference>
<dbReference type="GO" id="GO:0015035">
    <property type="term" value="F:protein-disulfide reductase activity"/>
    <property type="evidence" value="ECO:0007669"/>
    <property type="project" value="UniProtKB-UniRule"/>
</dbReference>
<evidence type="ECO:0000256" key="3">
    <source>
        <dbReference type="ARBA" id="ARBA00022982"/>
    </source>
</evidence>
<sequence length="121" mass="13827">MAAIHITKQDFISRIWDYENNPREWQFKGNKPAIIDFFATWCGPCKMLSPVLDELSEEYMGQIDIYKVDTGQEYELSEAFGIRSVPSLLFIPMLGQPQMAQGALPKSELKQIIDNNLLGNK</sequence>
<evidence type="ECO:0000259" key="7">
    <source>
        <dbReference type="PROSITE" id="PS51352"/>
    </source>
</evidence>
<dbReference type="PRINTS" id="PR00421">
    <property type="entry name" value="THIOREDOXIN"/>
</dbReference>
<reference evidence="8" key="1">
    <citation type="submission" date="2012-06" db="EMBL/GenBank/DDBJ databases">
        <title>A novel metagenomic alpha-L-rhamnosidase with high activity on rutin.</title>
        <authorList>
            <person name="Rabausch U."/>
            <person name="Streit W.R."/>
        </authorList>
    </citation>
    <scope>NUCLEOTIDE SEQUENCE</scope>
</reference>
<dbReference type="InterPro" id="IPR013766">
    <property type="entry name" value="Thioredoxin_domain"/>
</dbReference>
<dbReference type="PANTHER" id="PTHR45663">
    <property type="entry name" value="GEO12009P1"/>
    <property type="match status" value="1"/>
</dbReference>
<protein>
    <recommendedName>
        <fullName evidence="6">Thioredoxin</fullName>
    </recommendedName>
</protein>
<evidence type="ECO:0000256" key="2">
    <source>
        <dbReference type="ARBA" id="ARBA00022448"/>
    </source>
</evidence>
<keyword evidence="2" id="KW-0813">Transport</keyword>
<keyword evidence="3" id="KW-0249">Electron transport</keyword>
<accession>R9QZ52</accession>
<evidence type="ECO:0000256" key="5">
    <source>
        <dbReference type="ARBA" id="ARBA00023284"/>
    </source>
</evidence>
<evidence type="ECO:0000256" key="4">
    <source>
        <dbReference type="ARBA" id="ARBA00023157"/>
    </source>
</evidence>
<evidence type="ECO:0000256" key="1">
    <source>
        <dbReference type="ARBA" id="ARBA00008987"/>
    </source>
</evidence>
<organism evidence="8">
    <name type="scientific">uncultured bacterium pUR16A2</name>
    <dbReference type="NCBI Taxonomy" id="1204710"/>
    <lineage>
        <taxon>Bacteria</taxon>
        <taxon>environmental samples</taxon>
    </lineage>
</organism>
<dbReference type="EMBL" id="JX188020">
    <property type="protein sequence ID" value="AGH13545.1"/>
    <property type="molecule type" value="Genomic_DNA"/>
</dbReference>
<dbReference type="PROSITE" id="PS00194">
    <property type="entry name" value="THIOREDOXIN_1"/>
    <property type="match status" value="1"/>
</dbReference>
<feature type="domain" description="Thioredoxin" evidence="7">
    <location>
        <begin position="1"/>
        <end position="118"/>
    </location>
</feature>
<evidence type="ECO:0000313" key="8">
    <source>
        <dbReference type="EMBL" id="AGH13545.1"/>
    </source>
</evidence>
<dbReference type="PANTHER" id="PTHR45663:SF11">
    <property type="entry name" value="GEO12009P1"/>
    <property type="match status" value="1"/>
</dbReference>
<dbReference type="Gene3D" id="3.40.30.10">
    <property type="entry name" value="Glutaredoxin"/>
    <property type="match status" value="1"/>
</dbReference>
<name>R9QZ52_9BACT</name>
<dbReference type="PROSITE" id="PS51352">
    <property type="entry name" value="THIOREDOXIN_2"/>
    <property type="match status" value="1"/>
</dbReference>
<dbReference type="AlphaFoldDB" id="R9QZ52"/>
<proteinExistence type="inferred from homology"/>
<dbReference type="SUPFAM" id="SSF52833">
    <property type="entry name" value="Thioredoxin-like"/>
    <property type="match status" value="1"/>
</dbReference>
<comment type="similarity">
    <text evidence="1">Belongs to the thioredoxin family.</text>
</comment>
<keyword evidence="4" id="KW-1015">Disulfide bond</keyword>
<keyword evidence="5" id="KW-0676">Redox-active center</keyword>
<dbReference type="Pfam" id="PF00085">
    <property type="entry name" value="Thioredoxin"/>
    <property type="match status" value="1"/>
</dbReference>
<dbReference type="FunFam" id="3.40.30.10:FF:000229">
    <property type="entry name" value="Thioredoxin (TRX)"/>
    <property type="match status" value="1"/>
</dbReference>
<dbReference type="InterPro" id="IPR017937">
    <property type="entry name" value="Thioredoxin_CS"/>
</dbReference>
<dbReference type="InterPro" id="IPR036249">
    <property type="entry name" value="Thioredoxin-like_sf"/>
</dbReference>
<evidence type="ECO:0000256" key="6">
    <source>
        <dbReference type="NCBIfam" id="TIGR01068"/>
    </source>
</evidence>